<dbReference type="EMBL" id="JBEQNB010000008">
    <property type="protein sequence ID" value="MES0835498.1"/>
    <property type="molecule type" value="Genomic_DNA"/>
</dbReference>
<feature type="transmembrane region" description="Helical" evidence="2">
    <location>
        <begin position="77"/>
        <end position="95"/>
    </location>
</feature>
<proteinExistence type="predicted"/>
<keyword evidence="2" id="KW-0812">Transmembrane</keyword>
<evidence type="ECO:0000256" key="1">
    <source>
        <dbReference type="SAM" id="MobiDB-lite"/>
    </source>
</evidence>
<sequence length="315" mass="31694">MIGLLVALLSAVVYTVGLSVQQRALHGSESISVNRPLRLARVLLGNPRWVFGCLFTALGSVGLIVSLGLAPVSVAQPAFAAGVACGILVVTLVVGERITRGEYVALALMPVALGLLTLSTADGAETGTTADTGLLVTVSLATVAACLAVVALTGGGGRSMSAAALGAAAGFAQGSAGLQGKGLGGLLADHGLWAAVAPALLSPYPYLYAVGWAVGIVLFQTSLQRSRASITAPVSNVAGNVFMVVMGTILFGERLPDDPLMLALRIGGFALTLVVVVLVRGNVARAEADTSRRRAHLADAAPTAPARNGRDAPGA</sequence>
<keyword evidence="4" id="KW-1185">Reference proteome</keyword>
<gene>
    <name evidence="3" type="ORF">ABUK86_17100</name>
</gene>
<reference evidence="3 4" key="1">
    <citation type="submission" date="2024-06" db="EMBL/GenBank/DDBJ databases">
        <authorList>
            <person name="Bataeva Y.V."/>
            <person name="Grigorian L.N."/>
            <person name="Solomentsev V.I."/>
        </authorList>
    </citation>
    <scope>NUCLEOTIDE SEQUENCE [LARGE SCALE GENOMIC DNA]</scope>
    <source>
        <strain evidence="4">SCPM-O-B-12605 (RCAM04882)</strain>
    </source>
</reference>
<feature type="transmembrane region" description="Helical" evidence="2">
    <location>
        <begin position="49"/>
        <end position="70"/>
    </location>
</feature>
<name>A0ABV1ZWT9_9ACTN</name>
<keyword evidence="2" id="KW-1133">Transmembrane helix</keyword>
<evidence type="ECO:0000256" key="2">
    <source>
        <dbReference type="SAM" id="Phobius"/>
    </source>
</evidence>
<dbReference type="PANTHER" id="PTHR40761">
    <property type="entry name" value="CONSERVED INTEGRAL MEMBRANE ALANINE VALINE AND LEUCINE RICH PROTEIN-RELATED"/>
    <property type="match status" value="1"/>
</dbReference>
<keyword evidence="2" id="KW-0472">Membrane</keyword>
<feature type="region of interest" description="Disordered" evidence="1">
    <location>
        <begin position="294"/>
        <end position="315"/>
    </location>
</feature>
<feature type="compositionally biased region" description="Low complexity" evidence="1">
    <location>
        <begin position="298"/>
        <end position="307"/>
    </location>
</feature>
<accession>A0ABV1ZWT9</accession>
<feature type="transmembrane region" description="Helical" evidence="2">
    <location>
        <begin position="230"/>
        <end position="251"/>
    </location>
</feature>
<dbReference type="Proteomes" id="UP001432401">
    <property type="component" value="Unassembled WGS sequence"/>
</dbReference>
<evidence type="ECO:0008006" key="5">
    <source>
        <dbReference type="Google" id="ProtNLM"/>
    </source>
</evidence>
<dbReference type="PANTHER" id="PTHR40761:SF1">
    <property type="entry name" value="CONSERVED INTEGRAL MEMBRANE ALANINE VALINE AND LEUCINE RICH PROTEIN-RELATED"/>
    <property type="match status" value="1"/>
</dbReference>
<dbReference type="RefSeq" id="WP_352984411.1">
    <property type="nucleotide sequence ID" value="NZ_JBEQNA010000003.1"/>
</dbReference>
<comment type="caution">
    <text evidence="3">The sequence shown here is derived from an EMBL/GenBank/DDBJ whole genome shotgun (WGS) entry which is preliminary data.</text>
</comment>
<protein>
    <recommendedName>
        <fullName evidence="5">Integral membrane protein</fullName>
    </recommendedName>
</protein>
<feature type="transmembrane region" description="Helical" evidence="2">
    <location>
        <begin position="101"/>
        <end position="121"/>
    </location>
</feature>
<evidence type="ECO:0000313" key="4">
    <source>
        <dbReference type="Proteomes" id="UP001432401"/>
    </source>
</evidence>
<evidence type="ECO:0000313" key="3">
    <source>
        <dbReference type="EMBL" id="MES0835498.1"/>
    </source>
</evidence>
<feature type="transmembrane region" description="Helical" evidence="2">
    <location>
        <begin position="206"/>
        <end position="223"/>
    </location>
</feature>
<feature type="transmembrane region" description="Helical" evidence="2">
    <location>
        <begin position="133"/>
        <end position="152"/>
    </location>
</feature>
<organism evidence="3 4">
    <name type="scientific">Nocardiopsis tropica</name>
    <dbReference type="NCBI Taxonomy" id="109330"/>
    <lineage>
        <taxon>Bacteria</taxon>
        <taxon>Bacillati</taxon>
        <taxon>Actinomycetota</taxon>
        <taxon>Actinomycetes</taxon>
        <taxon>Streptosporangiales</taxon>
        <taxon>Nocardiopsidaceae</taxon>
        <taxon>Nocardiopsis</taxon>
    </lineage>
</organism>
<feature type="transmembrane region" description="Helical" evidence="2">
    <location>
        <begin position="263"/>
        <end position="283"/>
    </location>
</feature>